<gene>
    <name evidence="10" type="ORF">FC21_GL000306</name>
</gene>
<dbReference type="InterPro" id="IPR050260">
    <property type="entry name" value="FAD-bd_OxRdtase"/>
</dbReference>
<evidence type="ECO:0000259" key="8">
    <source>
        <dbReference type="Pfam" id="PF02852"/>
    </source>
</evidence>
<protein>
    <submittedName>
        <fullName evidence="10">CoA-disulfide reductase</fullName>
    </submittedName>
</protein>
<proteinExistence type="inferred from homology"/>
<evidence type="ECO:0000256" key="3">
    <source>
        <dbReference type="ARBA" id="ARBA00022630"/>
    </source>
</evidence>
<evidence type="ECO:0000256" key="2">
    <source>
        <dbReference type="ARBA" id="ARBA00009130"/>
    </source>
</evidence>
<dbReference type="PATRIC" id="fig|1423742.4.peg.320"/>
<keyword evidence="7" id="KW-0676">Redox-active center</keyword>
<dbReference type="STRING" id="417373.GCA_001570685_00651"/>
<evidence type="ECO:0000313" key="10">
    <source>
        <dbReference type="EMBL" id="KRL96306.1"/>
    </source>
</evidence>
<dbReference type="PRINTS" id="PR00411">
    <property type="entry name" value="PNDRDTASEI"/>
</dbReference>
<dbReference type="Proteomes" id="UP000051084">
    <property type="component" value="Unassembled WGS sequence"/>
</dbReference>
<dbReference type="Pfam" id="PF07992">
    <property type="entry name" value="Pyr_redox_2"/>
    <property type="match status" value="1"/>
</dbReference>
<evidence type="ECO:0000313" key="11">
    <source>
        <dbReference type="Proteomes" id="UP000051084"/>
    </source>
</evidence>
<evidence type="ECO:0000256" key="5">
    <source>
        <dbReference type="ARBA" id="ARBA00023002"/>
    </source>
</evidence>
<comment type="similarity">
    <text evidence="2">Belongs to the class-III pyridine nucleotide-disulfide oxidoreductase family.</text>
</comment>
<dbReference type="Gene3D" id="3.30.390.30">
    <property type="match status" value="1"/>
</dbReference>
<dbReference type="InterPro" id="IPR016156">
    <property type="entry name" value="FAD/NAD-linked_Rdtase_dimer_sf"/>
</dbReference>
<dbReference type="EMBL" id="AZGC01000010">
    <property type="protein sequence ID" value="KRL96306.1"/>
    <property type="molecule type" value="Genomic_DNA"/>
</dbReference>
<evidence type="ECO:0000256" key="1">
    <source>
        <dbReference type="ARBA" id="ARBA00001974"/>
    </source>
</evidence>
<feature type="domain" description="FAD/NAD(P)-binding" evidence="9">
    <location>
        <begin position="11"/>
        <end position="314"/>
    </location>
</feature>
<keyword evidence="5" id="KW-0560">Oxidoreductase</keyword>
<organism evidence="10 11">
    <name type="scientific">Limosilactobacillus equigenerosi DSM 18793 = JCM 14505</name>
    <dbReference type="NCBI Taxonomy" id="1423742"/>
    <lineage>
        <taxon>Bacteria</taxon>
        <taxon>Bacillati</taxon>
        <taxon>Bacillota</taxon>
        <taxon>Bacilli</taxon>
        <taxon>Lactobacillales</taxon>
        <taxon>Lactobacillaceae</taxon>
        <taxon>Limosilactobacillus</taxon>
    </lineage>
</organism>
<reference evidence="10 11" key="1">
    <citation type="journal article" date="2015" name="Genome Announc.">
        <title>Expanding the biotechnology potential of lactobacilli through comparative genomics of 213 strains and associated genera.</title>
        <authorList>
            <person name="Sun Z."/>
            <person name="Harris H.M."/>
            <person name="McCann A."/>
            <person name="Guo C."/>
            <person name="Argimon S."/>
            <person name="Zhang W."/>
            <person name="Yang X."/>
            <person name="Jeffery I.B."/>
            <person name="Cooney J.C."/>
            <person name="Kagawa T.F."/>
            <person name="Liu W."/>
            <person name="Song Y."/>
            <person name="Salvetti E."/>
            <person name="Wrobel A."/>
            <person name="Rasinkangas P."/>
            <person name="Parkhill J."/>
            <person name="Rea M.C."/>
            <person name="O'Sullivan O."/>
            <person name="Ritari J."/>
            <person name="Douillard F.P."/>
            <person name="Paul Ross R."/>
            <person name="Yang R."/>
            <person name="Briner A.E."/>
            <person name="Felis G.E."/>
            <person name="de Vos W.M."/>
            <person name="Barrangou R."/>
            <person name="Klaenhammer T.R."/>
            <person name="Caufield P.W."/>
            <person name="Cui Y."/>
            <person name="Zhang H."/>
            <person name="O'Toole P.W."/>
        </authorList>
    </citation>
    <scope>NUCLEOTIDE SEQUENCE [LARGE SCALE GENOMIC DNA]</scope>
    <source>
        <strain evidence="10 11">DSM 18793</strain>
    </source>
</reference>
<evidence type="ECO:0000259" key="9">
    <source>
        <dbReference type="Pfam" id="PF07992"/>
    </source>
</evidence>
<dbReference type="SUPFAM" id="SSF55424">
    <property type="entry name" value="FAD/NAD-linked reductases, dimerisation (C-terminal) domain"/>
    <property type="match status" value="1"/>
</dbReference>
<feature type="domain" description="Pyridine nucleotide-disulphide oxidoreductase dimerisation" evidence="8">
    <location>
        <begin position="347"/>
        <end position="437"/>
    </location>
</feature>
<keyword evidence="3" id="KW-0285">Flavoprotein</keyword>
<evidence type="ECO:0000256" key="7">
    <source>
        <dbReference type="ARBA" id="ARBA00023284"/>
    </source>
</evidence>
<dbReference type="AlphaFoldDB" id="A0A0R1UZT8"/>
<evidence type="ECO:0000256" key="6">
    <source>
        <dbReference type="ARBA" id="ARBA00023097"/>
    </source>
</evidence>
<name>A0A0R1UZT8_9LACO</name>
<accession>A0A0R1UZT8</accession>
<evidence type="ECO:0000256" key="4">
    <source>
        <dbReference type="ARBA" id="ARBA00022827"/>
    </source>
</evidence>
<dbReference type="PANTHER" id="PTHR43429">
    <property type="entry name" value="PYRIDINE NUCLEOTIDE-DISULFIDE OXIDOREDUCTASE DOMAIN-CONTAINING"/>
    <property type="match status" value="1"/>
</dbReference>
<keyword evidence="11" id="KW-1185">Reference proteome</keyword>
<dbReference type="Gene3D" id="3.50.50.60">
    <property type="entry name" value="FAD/NAD(P)-binding domain"/>
    <property type="match status" value="2"/>
</dbReference>
<dbReference type="InterPro" id="IPR036188">
    <property type="entry name" value="FAD/NAD-bd_sf"/>
</dbReference>
<dbReference type="InterPro" id="IPR023753">
    <property type="entry name" value="FAD/NAD-binding_dom"/>
</dbReference>
<dbReference type="InterPro" id="IPR004099">
    <property type="entry name" value="Pyr_nucl-diS_OxRdtase_dimer"/>
</dbReference>
<dbReference type="Pfam" id="PF02852">
    <property type="entry name" value="Pyr_redox_dim"/>
    <property type="match status" value="1"/>
</dbReference>
<sequence length="456" mass="49931">MINSTEVYHMKTVIIGCTHAGTTVASQLLSAHPGEEVVIYEKNDNVSFLSCGIATYLGGVATSIDDMFYSSPAALTELGADVHMEHEVLSVDVKNKTLVVKDLKTEIETTDTYDKLVVTTGSWPIIPPMDGIDSPNVYLCKNYHHATELFEQAPKAKKIAIIGAGYIGIELVEAYNKQGKEVVLIDGNERILSKYFDHEYTDRMEQLFTDKGVELALGQRVAGFVDHGSDGVTVKTDAGAYDVDMAVLCIGFRPNTDLFKGQLDMDDRGAIITNNYMQTSDPDVYGAGDSVQVHYNPTGKAAYIPLATNAIRQGALVAQNLFGNTAEYMGTQSTSGLELYGQTMVASGLTLDLAKEAGLDAEAVTFEDNYRPEFMPNNHQVLGTVVWDKTNRRILGAQFMSDIDISAYANVVSVMIQNKNTIDFMAMVDMLFQPNFDRPFNFINLLGQQAVAKANQ</sequence>
<keyword evidence="4" id="KW-0274">FAD</keyword>
<dbReference type="GO" id="GO:0016491">
    <property type="term" value="F:oxidoreductase activity"/>
    <property type="evidence" value="ECO:0007669"/>
    <property type="project" value="UniProtKB-KW"/>
</dbReference>
<dbReference type="PRINTS" id="PR00368">
    <property type="entry name" value="FADPNR"/>
</dbReference>
<keyword evidence="6" id="KW-0558">Oxidation</keyword>
<dbReference type="PANTHER" id="PTHR43429:SF1">
    <property type="entry name" value="NAD(P)H SULFUR OXIDOREDUCTASE (COA-DEPENDENT)"/>
    <property type="match status" value="1"/>
</dbReference>
<comment type="cofactor">
    <cofactor evidence="1">
        <name>FAD</name>
        <dbReference type="ChEBI" id="CHEBI:57692"/>
    </cofactor>
</comment>
<dbReference type="SUPFAM" id="SSF51905">
    <property type="entry name" value="FAD/NAD(P)-binding domain"/>
    <property type="match status" value="1"/>
</dbReference>
<comment type="caution">
    <text evidence="10">The sequence shown here is derived from an EMBL/GenBank/DDBJ whole genome shotgun (WGS) entry which is preliminary data.</text>
</comment>